<dbReference type="EMBL" id="LSRX01001445">
    <property type="protein sequence ID" value="OLP79814.1"/>
    <property type="molecule type" value="Genomic_DNA"/>
</dbReference>
<comment type="caution">
    <text evidence="1">The sequence shown here is derived from an EMBL/GenBank/DDBJ whole genome shotgun (WGS) entry which is preliminary data.</text>
</comment>
<dbReference type="InterPro" id="IPR036691">
    <property type="entry name" value="Endo/exonu/phosph_ase_sf"/>
</dbReference>
<proteinExistence type="predicted"/>
<keyword evidence="2" id="KW-1185">Reference proteome</keyword>
<sequence>MLPPRITASLFIWLTEWSTARAAQILSASRSGSFLNSKDLPLNVLSFLQWNIHSECFLSCQDTKIQGHCDKAYPQCKQNATEQLKGMLGEGDGALDFAGVEQLADEELTNNGVDEAWGGLHHTCGGENGFGAMPFDSAMLLYRKSRWKVKEVNGTTLQPFSGCMERVNTAGEVEGATNYRAFLGQAFVHSHTRFEVVVVVAHFPHQKKYLEEIRGLSAALTSFREASGINQVVLIADTNQPKSAAEIMADIYPDVTGVVGSTQQKTCCYPIYLHPFDRIIAGGFVAKEAYMNTIFPFGTEGSHQPPKWATVNMHDPVIAEFALGGGRSFGGRSATDGRACQAWLVSFLLLLSCLDVQA</sequence>
<protein>
    <submittedName>
        <fullName evidence="1">Uncharacterized protein</fullName>
    </submittedName>
</protein>
<organism evidence="1 2">
    <name type="scientific">Symbiodinium microadriaticum</name>
    <name type="common">Dinoflagellate</name>
    <name type="synonym">Zooxanthella microadriatica</name>
    <dbReference type="NCBI Taxonomy" id="2951"/>
    <lineage>
        <taxon>Eukaryota</taxon>
        <taxon>Sar</taxon>
        <taxon>Alveolata</taxon>
        <taxon>Dinophyceae</taxon>
        <taxon>Suessiales</taxon>
        <taxon>Symbiodiniaceae</taxon>
        <taxon>Symbiodinium</taxon>
    </lineage>
</organism>
<accession>A0A1Q9CA48</accession>
<evidence type="ECO:0000313" key="2">
    <source>
        <dbReference type="Proteomes" id="UP000186817"/>
    </source>
</evidence>
<dbReference type="OrthoDB" id="408112at2759"/>
<dbReference type="AlphaFoldDB" id="A0A1Q9CA48"/>
<reference evidence="1 2" key="1">
    <citation type="submission" date="2016-02" db="EMBL/GenBank/DDBJ databases">
        <title>Genome analysis of coral dinoflagellate symbionts highlights evolutionary adaptations to a symbiotic lifestyle.</title>
        <authorList>
            <person name="Aranda M."/>
            <person name="Li Y."/>
            <person name="Liew Y.J."/>
            <person name="Baumgarten S."/>
            <person name="Simakov O."/>
            <person name="Wilson M."/>
            <person name="Piel J."/>
            <person name="Ashoor H."/>
            <person name="Bougouffa S."/>
            <person name="Bajic V.B."/>
            <person name="Ryu T."/>
            <person name="Ravasi T."/>
            <person name="Bayer T."/>
            <person name="Micklem G."/>
            <person name="Kim H."/>
            <person name="Bhak J."/>
            <person name="Lajeunesse T.C."/>
            <person name="Voolstra C.R."/>
        </authorList>
    </citation>
    <scope>NUCLEOTIDE SEQUENCE [LARGE SCALE GENOMIC DNA]</scope>
    <source>
        <strain evidence="1 2">CCMP2467</strain>
    </source>
</reference>
<evidence type="ECO:0000313" key="1">
    <source>
        <dbReference type="EMBL" id="OLP79814.1"/>
    </source>
</evidence>
<dbReference type="Gene3D" id="3.60.10.10">
    <property type="entry name" value="Endonuclease/exonuclease/phosphatase"/>
    <property type="match status" value="1"/>
</dbReference>
<gene>
    <name evidence="1" type="ORF">AK812_SmicGene39852</name>
</gene>
<dbReference type="Proteomes" id="UP000186817">
    <property type="component" value="Unassembled WGS sequence"/>
</dbReference>
<name>A0A1Q9CA48_SYMMI</name>